<feature type="compositionally biased region" description="Basic and acidic residues" evidence="1">
    <location>
        <begin position="59"/>
        <end position="80"/>
    </location>
</feature>
<reference evidence="2" key="1">
    <citation type="submission" date="2020-03" db="EMBL/GenBank/DDBJ databases">
        <authorList>
            <person name="Weist P."/>
        </authorList>
    </citation>
    <scope>NUCLEOTIDE SEQUENCE</scope>
</reference>
<gene>
    <name evidence="2" type="ORF">PLEPLA_LOCUS772</name>
</gene>
<evidence type="ECO:0000313" key="2">
    <source>
        <dbReference type="EMBL" id="CAB1413075.1"/>
    </source>
</evidence>
<accession>A0A9N7THI9</accession>
<evidence type="ECO:0000256" key="1">
    <source>
        <dbReference type="SAM" id="MobiDB-lite"/>
    </source>
</evidence>
<feature type="region of interest" description="Disordered" evidence="1">
    <location>
        <begin position="54"/>
        <end position="82"/>
    </location>
</feature>
<keyword evidence="3" id="KW-1185">Reference proteome</keyword>
<evidence type="ECO:0000313" key="3">
    <source>
        <dbReference type="Proteomes" id="UP001153269"/>
    </source>
</evidence>
<dbReference type="Proteomes" id="UP001153269">
    <property type="component" value="Unassembled WGS sequence"/>
</dbReference>
<name>A0A9N7THI9_PLEPL</name>
<dbReference type="EMBL" id="CADEAL010000036">
    <property type="protein sequence ID" value="CAB1413075.1"/>
    <property type="molecule type" value="Genomic_DNA"/>
</dbReference>
<comment type="caution">
    <text evidence="2">The sequence shown here is derived from an EMBL/GenBank/DDBJ whole genome shotgun (WGS) entry which is preliminary data.</text>
</comment>
<proteinExistence type="predicted"/>
<organism evidence="2 3">
    <name type="scientific">Pleuronectes platessa</name>
    <name type="common">European plaice</name>
    <dbReference type="NCBI Taxonomy" id="8262"/>
    <lineage>
        <taxon>Eukaryota</taxon>
        <taxon>Metazoa</taxon>
        <taxon>Chordata</taxon>
        <taxon>Craniata</taxon>
        <taxon>Vertebrata</taxon>
        <taxon>Euteleostomi</taxon>
        <taxon>Actinopterygii</taxon>
        <taxon>Neopterygii</taxon>
        <taxon>Teleostei</taxon>
        <taxon>Neoteleostei</taxon>
        <taxon>Acanthomorphata</taxon>
        <taxon>Carangaria</taxon>
        <taxon>Pleuronectiformes</taxon>
        <taxon>Pleuronectoidei</taxon>
        <taxon>Pleuronectidae</taxon>
        <taxon>Pleuronectes</taxon>
    </lineage>
</organism>
<protein>
    <submittedName>
        <fullName evidence="2">Uncharacterized protein</fullName>
    </submittedName>
</protein>
<sequence>MKRLGWPAPAHRLLINMKERGAFEVAPLQSPQRGAAGGAGLISPLLALGAQVEELDPAGGERRRGGKEREKNGGRGEEGGRYTTTAECDNLIHPYSDPSAPSLIKLSARKCPSLHFLPLMLNQHLSARRCERTA</sequence>
<dbReference type="AlphaFoldDB" id="A0A9N7THI9"/>